<dbReference type="RefSeq" id="WP_158381674.1">
    <property type="nucleotide sequence ID" value="NZ_VMTX01000009.1"/>
</dbReference>
<gene>
    <name evidence="2" type="ORF">FQN05_07485</name>
</gene>
<organism evidence="2 3">
    <name type="scientific">Corynebacterium aurimucosum</name>
    <dbReference type="NCBI Taxonomy" id="169292"/>
    <lineage>
        <taxon>Bacteria</taxon>
        <taxon>Bacillati</taxon>
        <taxon>Actinomycetota</taxon>
        <taxon>Actinomycetes</taxon>
        <taxon>Mycobacteriales</taxon>
        <taxon>Corynebacteriaceae</taxon>
        <taxon>Corynebacterium</taxon>
    </lineage>
</organism>
<evidence type="ECO:0000313" key="2">
    <source>
        <dbReference type="EMBL" id="TVU83321.1"/>
    </source>
</evidence>
<feature type="region of interest" description="Disordered" evidence="1">
    <location>
        <begin position="108"/>
        <end position="162"/>
    </location>
</feature>
<proteinExistence type="predicted"/>
<evidence type="ECO:0000256" key="1">
    <source>
        <dbReference type="SAM" id="MobiDB-lite"/>
    </source>
</evidence>
<comment type="caution">
    <text evidence="2">The sequence shown here is derived from an EMBL/GenBank/DDBJ whole genome shotgun (WGS) entry which is preliminary data.</text>
</comment>
<accession>A0A558IPI7</accession>
<feature type="compositionally biased region" description="Polar residues" evidence="1">
    <location>
        <begin position="119"/>
        <end position="130"/>
    </location>
</feature>
<sequence>MDLKKWIESSFGTTVNGAAVAANIQPATLFRQVKSGKLSADNVIALCQAHDKSVANGLVEVGICTWSDFETVGVEEALTRATNAQFVQEMERRLEQGHGEEFTTPAEIDTSKVHDLNQRRSIGSDSSPAFTGNHDDLIERINSGTEPVAAQEATEPLEENQP</sequence>
<name>A0A558IPI7_9CORY</name>
<dbReference type="AlphaFoldDB" id="A0A558IPI7"/>
<feature type="compositionally biased region" description="Basic and acidic residues" evidence="1">
    <location>
        <begin position="109"/>
        <end position="118"/>
    </location>
</feature>
<dbReference type="Proteomes" id="UP000320648">
    <property type="component" value="Unassembled WGS sequence"/>
</dbReference>
<protein>
    <recommendedName>
        <fullName evidence="4">DNA-binding protein</fullName>
    </recommendedName>
</protein>
<evidence type="ECO:0008006" key="4">
    <source>
        <dbReference type="Google" id="ProtNLM"/>
    </source>
</evidence>
<dbReference type="EMBL" id="VMTX01000009">
    <property type="protein sequence ID" value="TVU83321.1"/>
    <property type="molecule type" value="Genomic_DNA"/>
</dbReference>
<reference evidence="2 3" key="1">
    <citation type="submission" date="2019-07" db="EMBL/GenBank/DDBJ databases">
        <title>Draft genome of C. aurimucosum strain 15-4290.</title>
        <authorList>
            <person name="Pacheco L.G.C."/>
            <person name="Aguiar E.R.G.R."/>
            <person name="Navas J."/>
            <person name="Santos C.S."/>
            <person name="Rocha D.J.P.G."/>
        </authorList>
    </citation>
    <scope>NUCLEOTIDE SEQUENCE [LARGE SCALE GENOMIC DNA]</scope>
    <source>
        <strain evidence="2 3">15-4290</strain>
    </source>
</reference>
<evidence type="ECO:0000313" key="3">
    <source>
        <dbReference type="Proteomes" id="UP000320648"/>
    </source>
</evidence>